<sequence>MKLHHVQVAIPRGEEDESRRFYGEALGLHEVAKPPSLAGRGGCWFRAFDGDVITAEIHLGVDDPFLPAKKAHPGLLLDSRHELEATAERIADAGYELSWAERDTFEGYVRFHARDGFGNRVEVMTLAV</sequence>
<dbReference type="Pfam" id="PF00903">
    <property type="entry name" value="Glyoxalase"/>
    <property type="match status" value="1"/>
</dbReference>
<dbReference type="PROSITE" id="PS51819">
    <property type="entry name" value="VOC"/>
    <property type="match status" value="1"/>
</dbReference>
<dbReference type="AlphaFoldDB" id="A0A291GVL8"/>
<dbReference type="Proteomes" id="UP000217889">
    <property type="component" value="Chromosome"/>
</dbReference>
<evidence type="ECO:0000313" key="2">
    <source>
        <dbReference type="EMBL" id="ATG54228.1"/>
    </source>
</evidence>
<dbReference type="SUPFAM" id="SSF54593">
    <property type="entry name" value="Glyoxalase/Bleomycin resistance protein/Dihydroxybiphenyl dioxygenase"/>
    <property type="match status" value="1"/>
</dbReference>
<organism evidence="2 3">
    <name type="scientific">Brachybacterium ginsengisoli</name>
    <dbReference type="NCBI Taxonomy" id="1331682"/>
    <lineage>
        <taxon>Bacteria</taxon>
        <taxon>Bacillati</taxon>
        <taxon>Actinomycetota</taxon>
        <taxon>Actinomycetes</taxon>
        <taxon>Micrococcales</taxon>
        <taxon>Dermabacteraceae</taxon>
        <taxon>Brachybacterium</taxon>
    </lineage>
</organism>
<evidence type="ECO:0000313" key="3">
    <source>
        <dbReference type="Proteomes" id="UP000217889"/>
    </source>
</evidence>
<gene>
    <name evidence="2" type="ORF">CFK41_05130</name>
</gene>
<dbReference type="KEGG" id="bgg:CFK41_05130"/>
<name>A0A291GVL8_9MICO</name>
<dbReference type="RefSeq" id="WP_096798697.1">
    <property type="nucleotide sequence ID" value="NZ_CP023564.1"/>
</dbReference>
<dbReference type="InterPro" id="IPR004360">
    <property type="entry name" value="Glyas_Fos-R_dOase_dom"/>
</dbReference>
<dbReference type="InterPro" id="IPR037523">
    <property type="entry name" value="VOC_core"/>
</dbReference>
<dbReference type="InterPro" id="IPR029068">
    <property type="entry name" value="Glyas_Bleomycin-R_OHBP_Dase"/>
</dbReference>
<dbReference type="PANTHER" id="PTHR39175:SF1">
    <property type="entry name" value="FAMILY PROTEIN, PUTATIVE (AFU_ORTHOLOGUE AFUA_3G15060)-RELATED"/>
    <property type="match status" value="1"/>
</dbReference>
<proteinExistence type="predicted"/>
<dbReference type="Gene3D" id="3.10.180.10">
    <property type="entry name" value="2,3-Dihydroxybiphenyl 1,2-Dioxygenase, domain 1"/>
    <property type="match status" value="1"/>
</dbReference>
<reference evidence="2 3" key="1">
    <citation type="journal article" date="2014" name="Int. J. Syst. Evol. Microbiol.">
        <title>Brachybacterium ginsengisoli sp. nov., isolated from soil of a ginseng field.</title>
        <authorList>
            <person name="Hoang V.A."/>
            <person name="Kim Y.J."/>
            <person name="Nguyen N.L."/>
            <person name="Yang D.C."/>
        </authorList>
    </citation>
    <scope>NUCLEOTIDE SEQUENCE [LARGE SCALE GENOMIC DNA]</scope>
    <source>
        <strain evidence="2 3">DCY80</strain>
    </source>
</reference>
<keyword evidence="3" id="KW-1185">Reference proteome</keyword>
<accession>A0A291GVL8</accession>
<evidence type="ECO:0000259" key="1">
    <source>
        <dbReference type="PROSITE" id="PS51819"/>
    </source>
</evidence>
<protein>
    <submittedName>
        <fullName evidence="2">Glyoxalase</fullName>
    </submittedName>
</protein>
<dbReference type="PANTHER" id="PTHR39175">
    <property type="entry name" value="FAMILY PROTEIN, PUTATIVE (AFU_ORTHOLOGUE AFUA_3G15060)-RELATED"/>
    <property type="match status" value="1"/>
</dbReference>
<dbReference type="EMBL" id="CP023564">
    <property type="protein sequence ID" value="ATG54228.1"/>
    <property type="molecule type" value="Genomic_DNA"/>
</dbReference>
<feature type="domain" description="VOC" evidence="1">
    <location>
        <begin position="2"/>
        <end position="126"/>
    </location>
</feature>
<dbReference type="OrthoDB" id="9813630at2"/>